<evidence type="ECO:0000313" key="1">
    <source>
        <dbReference type="EMBL" id="KAJ8129953.1"/>
    </source>
</evidence>
<sequence>MREYDMRMPTPADPNEADLTRQGSLSSATWSKMENTHSSVTWFSSRESLTDNGTRGISDRYQRPISKLVKATDFVGPNAGVAGIRDVETSRRRKDSHAVVKSSGSTKKRGRKSQVRTSILIEEDFYTLFEDCIPTDERLKDLRQRWIDRSSLQRRLLYCQPFHIVFEEPEYSITSLWPRRPESKNLTTLVRRSHHELGELLQEERSEGFVNQLSKAWPDSFGSLISAEGGPRRFQWHKDIPRLDHGTTVVCRKSLAGNRQDLLTIDVSLRPSDNVIWQILPTVSNSIMSMRMVAFLETLFAPTHSNFTSFGIISDWFPVQSTTPALHSTGNFGQGDWLCVQLNMRACIPDQAGYRAKQFEDGWGISPKTIGFPLQRQAAKIPDLARGTAQFAVEFLLSVSIVLKKRHRVGAPSALNYNIVVWLDYNTKLEGRTERGSNFPVLSDRIDLDLGLEDCGAGAEGFFQLLIVLTRTIDHWRKCWDAMMDKIDEIISVQLQDTLDKNRWGKLMFDDSFQLSEQYFTVLQLLRIFQNWIGETEKGVQSLGDELVQQCELWQFWRQEHAEMDELEWRLDTEALRNNIRKVIDFLELRVTPLRERIEKKNEEVKSLQDALLNASSLREALKAKTLNLYIGVFTTVTVFFTTLGFMTV</sequence>
<gene>
    <name evidence="1" type="ORF">O1611_g3678</name>
</gene>
<comment type="caution">
    <text evidence="1">The sequence shown here is derived from an EMBL/GenBank/DDBJ whole genome shotgun (WGS) entry which is preliminary data.</text>
</comment>
<keyword evidence="2" id="KW-1185">Reference proteome</keyword>
<name>A0ACC2JRX0_9PEZI</name>
<reference evidence="1" key="1">
    <citation type="submission" date="2022-12" db="EMBL/GenBank/DDBJ databases">
        <title>Genome Sequence of Lasiodiplodia mahajangana.</title>
        <authorList>
            <person name="Buettner E."/>
        </authorList>
    </citation>
    <scope>NUCLEOTIDE SEQUENCE</scope>
    <source>
        <strain evidence="1">VT137</strain>
    </source>
</reference>
<evidence type="ECO:0000313" key="2">
    <source>
        <dbReference type="Proteomes" id="UP001153332"/>
    </source>
</evidence>
<dbReference type="EMBL" id="JAPUUL010000618">
    <property type="protein sequence ID" value="KAJ8129953.1"/>
    <property type="molecule type" value="Genomic_DNA"/>
</dbReference>
<dbReference type="Proteomes" id="UP001153332">
    <property type="component" value="Unassembled WGS sequence"/>
</dbReference>
<organism evidence="1 2">
    <name type="scientific">Lasiodiplodia mahajangana</name>
    <dbReference type="NCBI Taxonomy" id="1108764"/>
    <lineage>
        <taxon>Eukaryota</taxon>
        <taxon>Fungi</taxon>
        <taxon>Dikarya</taxon>
        <taxon>Ascomycota</taxon>
        <taxon>Pezizomycotina</taxon>
        <taxon>Dothideomycetes</taxon>
        <taxon>Dothideomycetes incertae sedis</taxon>
        <taxon>Botryosphaeriales</taxon>
        <taxon>Botryosphaeriaceae</taxon>
        <taxon>Lasiodiplodia</taxon>
    </lineage>
</organism>
<protein>
    <submittedName>
        <fullName evidence="1">Uncharacterized protein</fullName>
    </submittedName>
</protein>
<accession>A0ACC2JRX0</accession>
<proteinExistence type="predicted"/>